<dbReference type="GO" id="GO:0005634">
    <property type="term" value="C:nucleus"/>
    <property type="evidence" value="ECO:0007669"/>
    <property type="project" value="UniProtKB-SubCell"/>
</dbReference>
<dbReference type="CDD" id="cd00266">
    <property type="entry name" value="MADS_SRF_like"/>
    <property type="match status" value="1"/>
</dbReference>
<dbReference type="SMART" id="SM00432">
    <property type="entry name" value="MADS"/>
    <property type="match status" value="1"/>
</dbReference>
<keyword evidence="4" id="KW-0804">Transcription</keyword>
<proteinExistence type="predicted"/>
<feature type="domain" description="MADS-box" evidence="7">
    <location>
        <begin position="1"/>
        <end position="53"/>
    </location>
</feature>
<keyword evidence="2" id="KW-0805">Transcription regulation</keyword>
<dbReference type="Pfam" id="PF00319">
    <property type="entry name" value="SRF-TF"/>
    <property type="match status" value="1"/>
</dbReference>
<comment type="subcellular location">
    <subcellularLocation>
        <location evidence="1">Nucleus</location>
    </subcellularLocation>
</comment>
<dbReference type="GO" id="GO:0080092">
    <property type="term" value="P:regulation of pollen tube growth"/>
    <property type="evidence" value="ECO:0007669"/>
    <property type="project" value="UniProtKB-ARBA"/>
</dbReference>
<dbReference type="PANTHER" id="PTHR48019">
    <property type="entry name" value="SERUM RESPONSE FACTOR HOMOLOG"/>
    <property type="match status" value="1"/>
</dbReference>
<dbReference type="InterPro" id="IPR002100">
    <property type="entry name" value="TF_MADSbox"/>
</dbReference>
<dbReference type="AlphaFoldDB" id="A0A2N9J5N1"/>
<protein>
    <recommendedName>
        <fullName evidence="7">MADS-box domain-containing protein</fullName>
    </recommendedName>
</protein>
<dbReference type="GO" id="GO:0010152">
    <property type="term" value="P:pollen maturation"/>
    <property type="evidence" value="ECO:0007669"/>
    <property type="project" value="UniProtKB-ARBA"/>
</dbReference>
<dbReference type="InterPro" id="IPR050142">
    <property type="entry name" value="MADS-box/MEF2_TF"/>
</dbReference>
<gene>
    <name evidence="8" type="ORF">FSB_LOCUS59787</name>
</gene>
<dbReference type="Gene3D" id="3.40.1810.10">
    <property type="entry name" value="Transcription factor, MADS-box"/>
    <property type="match status" value="1"/>
</dbReference>
<accession>A0A2N9J5N1</accession>
<keyword evidence="3" id="KW-0238">DNA-binding</keyword>
<dbReference type="GO" id="GO:0045944">
    <property type="term" value="P:positive regulation of transcription by RNA polymerase II"/>
    <property type="evidence" value="ECO:0007669"/>
    <property type="project" value="InterPro"/>
</dbReference>
<dbReference type="GO" id="GO:0000987">
    <property type="term" value="F:cis-regulatory region sequence-specific DNA binding"/>
    <property type="evidence" value="ECO:0007669"/>
    <property type="project" value="InterPro"/>
</dbReference>
<sequence>MGRVKLKIKRLENTNGRQATYAKRKHGIMKKANELSILCDIDIVLLMFSPSGKPSICRGTRSSIEDVIAKFAQLTPQERAKRKLESLEDLTNQARSLDTQLAEINKRLSYWTTPDKINSLEHLGQMEDSIRDSLNQIRTHKENLQKQQLMSLECSSQFQNGMHIPFRMGAEQQIQPLSWIPNNDNRHIIFPEDPNLIPHRDVECSATSSLGSYSGYFGTGKNSEIPSSGQENGMLNQLPRTAPLRLQLGGQYPYLPYNVNLLNETKFQPAAQMNPQEDPLDYHVNGNFGTSRPGYETTQHGWASTSGHCAVNMFDEHLYSQLRVPLGSALSNRILVKLGLLIQGSCYNYISSHPAVQFLQ</sequence>
<keyword evidence="5" id="KW-0539">Nucleus</keyword>
<evidence type="ECO:0000256" key="1">
    <source>
        <dbReference type="ARBA" id="ARBA00004123"/>
    </source>
</evidence>
<evidence type="ECO:0000256" key="5">
    <source>
        <dbReference type="ARBA" id="ARBA00023242"/>
    </source>
</evidence>
<evidence type="ECO:0000256" key="6">
    <source>
        <dbReference type="SAM" id="Coils"/>
    </source>
</evidence>
<organism evidence="8">
    <name type="scientific">Fagus sylvatica</name>
    <name type="common">Beechnut</name>
    <dbReference type="NCBI Taxonomy" id="28930"/>
    <lineage>
        <taxon>Eukaryota</taxon>
        <taxon>Viridiplantae</taxon>
        <taxon>Streptophyta</taxon>
        <taxon>Embryophyta</taxon>
        <taxon>Tracheophyta</taxon>
        <taxon>Spermatophyta</taxon>
        <taxon>Magnoliopsida</taxon>
        <taxon>eudicotyledons</taxon>
        <taxon>Gunneridae</taxon>
        <taxon>Pentapetalae</taxon>
        <taxon>rosids</taxon>
        <taxon>fabids</taxon>
        <taxon>Fagales</taxon>
        <taxon>Fagaceae</taxon>
        <taxon>Fagus</taxon>
    </lineage>
</organism>
<dbReference type="FunFam" id="3.40.1810.10:FF:000010">
    <property type="entry name" value="Agamous-like MADS-box protein AGL30"/>
    <property type="match status" value="1"/>
</dbReference>
<dbReference type="PRINTS" id="PR00404">
    <property type="entry name" value="MADSDOMAIN"/>
</dbReference>
<evidence type="ECO:0000256" key="3">
    <source>
        <dbReference type="ARBA" id="ARBA00023125"/>
    </source>
</evidence>
<dbReference type="GO" id="GO:0046983">
    <property type="term" value="F:protein dimerization activity"/>
    <property type="evidence" value="ECO:0007669"/>
    <property type="project" value="InterPro"/>
</dbReference>
<evidence type="ECO:0000256" key="4">
    <source>
        <dbReference type="ARBA" id="ARBA00023163"/>
    </source>
</evidence>
<evidence type="ECO:0000259" key="7">
    <source>
        <dbReference type="PROSITE" id="PS50066"/>
    </source>
</evidence>
<evidence type="ECO:0000313" key="8">
    <source>
        <dbReference type="EMBL" id="SPD31905.1"/>
    </source>
</evidence>
<dbReference type="PROSITE" id="PS50066">
    <property type="entry name" value="MADS_BOX_2"/>
    <property type="match status" value="1"/>
</dbReference>
<dbReference type="EMBL" id="OIVN01006381">
    <property type="protein sequence ID" value="SPD31905.1"/>
    <property type="molecule type" value="Genomic_DNA"/>
</dbReference>
<feature type="coiled-coil region" evidence="6">
    <location>
        <begin position="77"/>
        <end position="107"/>
    </location>
</feature>
<dbReference type="InterPro" id="IPR033897">
    <property type="entry name" value="SRF-like_MADS-box"/>
</dbReference>
<keyword evidence="6" id="KW-0175">Coiled coil</keyword>
<dbReference type="InterPro" id="IPR036879">
    <property type="entry name" value="TF_MADSbox_sf"/>
</dbReference>
<dbReference type="GO" id="GO:0000981">
    <property type="term" value="F:DNA-binding transcription factor activity, RNA polymerase II-specific"/>
    <property type="evidence" value="ECO:0007669"/>
    <property type="project" value="InterPro"/>
</dbReference>
<reference evidence="8" key="1">
    <citation type="submission" date="2018-02" db="EMBL/GenBank/DDBJ databases">
        <authorList>
            <person name="Cohen D.B."/>
            <person name="Kent A.D."/>
        </authorList>
    </citation>
    <scope>NUCLEOTIDE SEQUENCE</scope>
</reference>
<dbReference type="SUPFAM" id="SSF55455">
    <property type="entry name" value="SRF-like"/>
    <property type="match status" value="1"/>
</dbReference>
<evidence type="ECO:0000256" key="2">
    <source>
        <dbReference type="ARBA" id="ARBA00023015"/>
    </source>
</evidence>
<name>A0A2N9J5N1_FAGSY</name>